<dbReference type="GO" id="GO:0019693">
    <property type="term" value="P:ribose phosphate metabolic process"/>
    <property type="evidence" value="ECO:0007669"/>
    <property type="project" value="TreeGrafter"/>
</dbReference>
<dbReference type="SUPFAM" id="SSF55811">
    <property type="entry name" value="Nudix"/>
    <property type="match status" value="1"/>
</dbReference>
<dbReference type="GO" id="GO:0016818">
    <property type="term" value="F:hydrolase activity, acting on acid anhydrides, in phosphorus-containing anhydrides"/>
    <property type="evidence" value="ECO:0007669"/>
    <property type="project" value="InterPro"/>
</dbReference>
<keyword evidence="6" id="KW-0378">Hydrolase</keyword>
<dbReference type="CDD" id="cd24157">
    <property type="entry name" value="NUDIX_GDPMK"/>
    <property type="match status" value="1"/>
</dbReference>
<accession>A0A942E8L6</accession>
<comment type="cofactor">
    <cofactor evidence="2 9">
        <name>Mg(2+)</name>
        <dbReference type="ChEBI" id="CHEBI:18420"/>
    </cofactor>
</comment>
<evidence type="ECO:0000256" key="10">
    <source>
        <dbReference type="PIRSR" id="PIRSR604385-3"/>
    </source>
</evidence>
<evidence type="ECO:0000256" key="7">
    <source>
        <dbReference type="ARBA" id="ARBA00032162"/>
    </source>
</evidence>
<feature type="binding site" evidence="9">
    <location>
        <position position="84"/>
    </location>
    <ligand>
        <name>Mg(2+)</name>
        <dbReference type="ChEBI" id="CHEBI:18420"/>
        <label>1</label>
    </ligand>
</feature>
<dbReference type="GO" id="GO:0046872">
    <property type="term" value="F:metal ion binding"/>
    <property type="evidence" value="ECO:0007669"/>
    <property type="project" value="UniProtKB-KW"/>
</dbReference>
<gene>
    <name evidence="12" type="ORF">KD146_16355</name>
</gene>
<dbReference type="InterPro" id="IPR004385">
    <property type="entry name" value="NDP_pyrophosphatase"/>
</dbReference>
<protein>
    <recommendedName>
        <fullName evidence="5">GDP-mannose pyrophosphatase</fullName>
    </recommendedName>
    <alternativeName>
        <fullName evidence="7">GDP-mannose hydrolase</fullName>
    </alternativeName>
    <alternativeName>
        <fullName evidence="8">GDPMK</fullName>
    </alternativeName>
</protein>
<evidence type="ECO:0000256" key="8">
    <source>
        <dbReference type="ARBA" id="ARBA00032272"/>
    </source>
</evidence>
<feature type="domain" description="Nudix hydrolase" evidence="11">
    <location>
        <begin position="43"/>
        <end position="181"/>
    </location>
</feature>
<comment type="subunit">
    <text evidence="4">Homodimer.</text>
</comment>
<dbReference type="NCBIfam" id="TIGR00052">
    <property type="entry name" value="nudix-type nucleoside diphosphatase, YffH/AdpP family"/>
    <property type="match status" value="1"/>
</dbReference>
<keyword evidence="13" id="KW-1185">Reference proteome</keyword>
<evidence type="ECO:0000256" key="3">
    <source>
        <dbReference type="ARBA" id="ARBA00007275"/>
    </source>
</evidence>
<dbReference type="InterPro" id="IPR015797">
    <property type="entry name" value="NUDIX_hydrolase-like_dom_sf"/>
</dbReference>
<evidence type="ECO:0000256" key="6">
    <source>
        <dbReference type="ARBA" id="ARBA00022801"/>
    </source>
</evidence>
<dbReference type="PANTHER" id="PTHR11839:SF18">
    <property type="entry name" value="NUDIX HYDROLASE DOMAIN-CONTAINING PROTEIN"/>
    <property type="match status" value="1"/>
</dbReference>
<name>A0A942E8L6_9HYPH</name>
<feature type="binding site" evidence="9">
    <location>
        <position position="103"/>
    </location>
    <ligand>
        <name>Mg(2+)</name>
        <dbReference type="ChEBI" id="CHEBI:18420"/>
        <label>1</label>
    </ligand>
</feature>
<keyword evidence="9" id="KW-0479">Metal-binding</keyword>
<evidence type="ECO:0000256" key="1">
    <source>
        <dbReference type="ARBA" id="ARBA00000847"/>
    </source>
</evidence>
<dbReference type="Pfam" id="PF00293">
    <property type="entry name" value="NUDIX"/>
    <property type="match status" value="1"/>
</dbReference>
<evidence type="ECO:0000259" key="11">
    <source>
        <dbReference type="PROSITE" id="PS51462"/>
    </source>
</evidence>
<evidence type="ECO:0000313" key="13">
    <source>
        <dbReference type="Proteomes" id="UP000678281"/>
    </source>
</evidence>
<evidence type="ECO:0000256" key="4">
    <source>
        <dbReference type="ARBA" id="ARBA00011738"/>
    </source>
</evidence>
<evidence type="ECO:0000313" key="12">
    <source>
        <dbReference type="EMBL" id="MBS3850273.1"/>
    </source>
</evidence>
<evidence type="ECO:0000256" key="2">
    <source>
        <dbReference type="ARBA" id="ARBA00001946"/>
    </source>
</evidence>
<feature type="binding site" evidence="9">
    <location>
        <position position="152"/>
    </location>
    <ligand>
        <name>Mg(2+)</name>
        <dbReference type="ChEBI" id="CHEBI:18420"/>
        <label>1</label>
    </ligand>
</feature>
<dbReference type="InterPro" id="IPR000086">
    <property type="entry name" value="NUDIX_hydrolase_dom"/>
</dbReference>
<dbReference type="Gene3D" id="3.90.79.10">
    <property type="entry name" value="Nucleoside Triphosphate Pyrophosphohydrolase"/>
    <property type="match status" value="1"/>
</dbReference>
<evidence type="ECO:0000256" key="9">
    <source>
        <dbReference type="PIRSR" id="PIRSR604385-2"/>
    </source>
</evidence>
<feature type="short sequence motif" description="Nudix box" evidence="10">
    <location>
        <begin position="85"/>
        <end position="106"/>
    </location>
</feature>
<keyword evidence="9" id="KW-0460">Magnesium</keyword>
<feature type="binding site" evidence="9">
    <location>
        <position position="99"/>
    </location>
    <ligand>
        <name>Mg(2+)</name>
        <dbReference type="ChEBI" id="CHEBI:18420"/>
        <label>1</label>
    </ligand>
</feature>
<dbReference type="GO" id="GO:0005829">
    <property type="term" value="C:cytosol"/>
    <property type="evidence" value="ECO:0007669"/>
    <property type="project" value="TreeGrafter"/>
</dbReference>
<comment type="similarity">
    <text evidence="3">Belongs to the Nudix hydrolase family. NudK subfamily.</text>
</comment>
<dbReference type="PROSITE" id="PS51462">
    <property type="entry name" value="NUDIX"/>
    <property type="match status" value="1"/>
</dbReference>
<evidence type="ECO:0000256" key="5">
    <source>
        <dbReference type="ARBA" id="ARBA00016377"/>
    </source>
</evidence>
<dbReference type="EMBL" id="JAGXTP010000003">
    <property type="protein sequence ID" value="MBS3850273.1"/>
    <property type="molecule type" value="Genomic_DNA"/>
</dbReference>
<comment type="catalytic activity">
    <reaction evidence="1">
        <text>GDP-alpha-D-mannose + H2O = alpha-D-mannose 1-phosphate + GMP + 2 H(+)</text>
        <dbReference type="Rhea" id="RHEA:27978"/>
        <dbReference type="ChEBI" id="CHEBI:15377"/>
        <dbReference type="ChEBI" id="CHEBI:15378"/>
        <dbReference type="ChEBI" id="CHEBI:57527"/>
        <dbReference type="ChEBI" id="CHEBI:58115"/>
        <dbReference type="ChEBI" id="CHEBI:58409"/>
    </reaction>
</comment>
<dbReference type="Proteomes" id="UP000678281">
    <property type="component" value="Unassembled WGS sequence"/>
</dbReference>
<comment type="caution">
    <text evidence="12">The sequence shown here is derived from an EMBL/GenBank/DDBJ whole genome shotgun (WGS) entry which is preliminary data.</text>
</comment>
<organism evidence="12 13">
    <name type="scientific">Devosia litorisediminis</name>
    <dbReference type="NCBI Taxonomy" id="2829817"/>
    <lineage>
        <taxon>Bacteria</taxon>
        <taxon>Pseudomonadati</taxon>
        <taxon>Pseudomonadota</taxon>
        <taxon>Alphaproteobacteria</taxon>
        <taxon>Hyphomicrobiales</taxon>
        <taxon>Devosiaceae</taxon>
        <taxon>Devosia</taxon>
    </lineage>
</organism>
<dbReference type="AlphaFoldDB" id="A0A942E8L6"/>
<reference evidence="12" key="1">
    <citation type="submission" date="2021-04" db="EMBL/GenBank/DDBJ databases">
        <title>Devosia litorisediminis sp. nov., isolated from a sand dune.</title>
        <authorList>
            <person name="Park S."/>
            <person name="Yoon J.-H."/>
        </authorList>
    </citation>
    <scope>NUCLEOTIDE SEQUENCE</scope>
    <source>
        <strain evidence="12">BSSL-BM10</strain>
    </source>
</reference>
<dbReference type="GO" id="GO:0006753">
    <property type="term" value="P:nucleoside phosphate metabolic process"/>
    <property type="evidence" value="ECO:0007669"/>
    <property type="project" value="TreeGrafter"/>
</dbReference>
<proteinExistence type="inferred from homology"/>
<sequence>MSNHVKINSVTKLSHNWGKFDNYEVTHGRRDGGSQTVIREVYDHGSAAAVLAYAPVQKTVLLTRQFRLPPHLNGDPAWLIEAPAGLLDGEEPEIAAQREALEETGYAIDRLEFLFNAYMSPGSLTEKCACFIGHYTPGQQSHAGGGLDDEGEDIEVLELDFEKAIAMIGSGEIADAKTILMLQGLALRLARGDSA</sequence>
<dbReference type="PANTHER" id="PTHR11839">
    <property type="entry name" value="UDP/ADP-SUGAR PYROPHOSPHATASE"/>
    <property type="match status" value="1"/>
</dbReference>
<dbReference type="RefSeq" id="WP_212659901.1">
    <property type="nucleotide sequence ID" value="NZ_JAGXTP010000003.1"/>
</dbReference>